<dbReference type="Proteomes" id="UP000447873">
    <property type="component" value="Unassembled WGS sequence"/>
</dbReference>
<keyword evidence="1" id="KW-0812">Transmembrane</keyword>
<feature type="transmembrane region" description="Helical" evidence="1">
    <location>
        <begin position="79"/>
        <end position="100"/>
    </location>
</feature>
<keyword evidence="1" id="KW-0472">Membrane</keyword>
<gene>
    <name evidence="2" type="ORF">EG328_002280</name>
</gene>
<dbReference type="AlphaFoldDB" id="A0A8H3UUX3"/>
<protein>
    <submittedName>
        <fullName evidence="2">Uncharacterized protein</fullName>
    </submittedName>
</protein>
<proteinExistence type="predicted"/>
<reference evidence="2 3" key="1">
    <citation type="submission" date="2018-12" db="EMBL/GenBank/DDBJ databases">
        <title>Venturia inaequalis Genome Resource.</title>
        <authorList>
            <person name="Lichtner F.J."/>
        </authorList>
    </citation>
    <scope>NUCLEOTIDE SEQUENCE [LARGE SCALE GENOMIC DNA]</scope>
    <source>
        <strain evidence="2 3">120213</strain>
    </source>
</reference>
<feature type="transmembrane region" description="Helical" evidence="1">
    <location>
        <begin position="106"/>
        <end position="125"/>
    </location>
</feature>
<accession>A0A8H3UUX3</accession>
<comment type="caution">
    <text evidence="2">The sequence shown here is derived from an EMBL/GenBank/DDBJ whole genome shotgun (WGS) entry which is preliminary data.</text>
</comment>
<sequence>MSPEMIAIVNEWLARKQQIQRRRLNDPNYEPQSHEFDPVILEPNFFQRHPYMRQYVDNSGDNNEIHLSALTFTSIVEAFFNHIFVCWVGFGVVFLGLILFGIDLSTAWGIAALGCLVYGVVRLWLWSVSGMKETTPY</sequence>
<name>A0A8H3UUX3_VENIN</name>
<organism evidence="2 3">
    <name type="scientific">Venturia inaequalis</name>
    <name type="common">Apple scab fungus</name>
    <dbReference type="NCBI Taxonomy" id="5025"/>
    <lineage>
        <taxon>Eukaryota</taxon>
        <taxon>Fungi</taxon>
        <taxon>Dikarya</taxon>
        <taxon>Ascomycota</taxon>
        <taxon>Pezizomycotina</taxon>
        <taxon>Dothideomycetes</taxon>
        <taxon>Pleosporomycetidae</taxon>
        <taxon>Venturiales</taxon>
        <taxon>Venturiaceae</taxon>
        <taxon>Venturia</taxon>
    </lineage>
</organism>
<evidence type="ECO:0000313" key="2">
    <source>
        <dbReference type="EMBL" id="KAE9977084.1"/>
    </source>
</evidence>
<evidence type="ECO:0000313" key="3">
    <source>
        <dbReference type="Proteomes" id="UP000447873"/>
    </source>
</evidence>
<dbReference type="EMBL" id="WNWS01000160">
    <property type="protein sequence ID" value="KAE9977084.1"/>
    <property type="molecule type" value="Genomic_DNA"/>
</dbReference>
<evidence type="ECO:0000256" key="1">
    <source>
        <dbReference type="SAM" id="Phobius"/>
    </source>
</evidence>
<keyword evidence="1" id="KW-1133">Transmembrane helix</keyword>